<keyword evidence="1" id="KW-0614">Plasmid</keyword>
<sequence length="50" mass="5399">MERNMALLKAKGAHLTLSTCGDKGEACVAIAESKGTYTSRDKKHTYAIVE</sequence>
<proteinExistence type="predicted"/>
<accession>A0A5B9SXF6</accession>
<reference evidence="1" key="1">
    <citation type="journal article" date="2019" name="Sci. Rep.">
        <title>Colicin Z, a structurally and functionally novel colicin type that selectively kills enteroinvasive Escherichia coli and Shigella strains.</title>
        <authorList>
            <person name="Micenkova L."/>
            <person name="Bosak J."/>
            <person name="Kucera J."/>
            <person name="Hrala M."/>
            <person name="Dolejsova T."/>
            <person name="Sedo O."/>
            <person name="Linke D."/>
            <person name="Fiser R."/>
            <person name="Smajs D."/>
        </authorList>
    </citation>
    <scope>NUCLEOTIDE SEQUENCE</scope>
    <source>
        <strain evidence="1">B1356</strain>
        <plasmid evidence="1">pColZ</plasmid>
    </source>
</reference>
<dbReference type="AlphaFoldDB" id="A0A5B9SXF6"/>
<protein>
    <submittedName>
        <fullName evidence="1">Replication protein</fullName>
    </submittedName>
</protein>
<geneLocation type="plasmid" evidence="1">
    <name>pColZ</name>
</geneLocation>
<evidence type="ECO:0000313" key="1">
    <source>
        <dbReference type="EMBL" id="QEG96788.1"/>
    </source>
</evidence>
<name>A0A5B9SXF6_ECOLX</name>
<organism evidence="1">
    <name type="scientific">Escherichia coli</name>
    <dbReference type="NCBI Taxonomy" id="562"/>
    <lineage>
        <taxon>Bacteria</taxon>
        <taxon>Pseudomonadati</taxon>
        <taxon>Pseudomonadota</taxon>
        <taxon>Gammaproteobacteria</taxon>
        <taxon>Enterobacterales</taxon>
        <taxon>Enterobacteriaceae</taxon>
        <taxon>Escherichia</taxon>
    </lineage>
</organism>
<dbReference type="EMBL" id="MK599282">
    <property type="protein sequence ID" value="QEG96788.1"/>
    <property type="molecule type" value="Genomic_DNA"/>
</dbReference>